<dbReference type="RefSeq" id="XP_009216752.1">
    <property type="nucleotide sequence ID" value="XM_009218488.1"/>
</dbReference>
<dbReference type="EnsemblFungi" id="EJT80743">
    <property type="protein sequence ID" value="EJT80743"/>
    <property type="gene ID" value="GGTG_00737"/>
</dbReference>
<reference evidence="3" key="5">
    <citation type="submission" date="2018-04" db="UniProtKB">
        <authorList>
            <consortium name="EnsemblFungi"/>
        </authorList>
    </citation>
    <scope>IDENTIFICATION</scope>
    <source>
        <strain evidence="3">R3-111a-1</strain>
    </source>
</reference>
<dbReference type="GeneID" id="20341195"/>
<dbReference type="InterPro" id="IPR052895">
    <property type="entry name" value="HetReg/Transcr_Mod"/>
</dbReference>
<dbReference type="eggNOG" id="ENOG502SUUJ">
    <property type="taxonomic scope" value="Eukaryota"/>
</dbReference>
<evidence type="ECO:0000313" key="2">
    <source>
        <dbReference type="EMBL" id="EJT80743.1"/>
    </source>
</evidence>
<gene>
    <name evidence="3" type="primary">20341195</name>
    <name evidence="2" type="ORF">GGTG_00737</name>
</gene>
<keyword evidence="4" id="KW-1185">Reference proteome</keyword>
<sequence>MSTTLTSVQPCWPRRLLHVDGDQLTSVERSGEATYGAFDAPPYNILSYTWGRFALREGDDGYGDVEPIRIHNVPWAIPRIRPEHFTAEKFLRVIQLVASGITGSSRTSRVWLDVACIHQEDRAEKMDEIGRQAAIFDRALDSFIWLSRLPAELLSRHCRNLHVTNGPLWIEDRHEDISSLLADPWFSSLWTLQESFLRSDAVWVAREGCTVPSERFPDSPLGQSDLVSYGASLRDALRTELARPTAAAEHRELGQAVFSMLDDLGVGALARSNAVQLYSVANRRCTLHPLDRIYGIMQVFGFVLGEARDPERTFSLGELEDELGIAMNKENAMFAQLFVHLQEPPPLRRWRIQPQISIPSRIHQLFDWGSRVSCAIGYDAAAGTAVFRGPAADFAALAAHWRDVSVHPRFQTVLSTPEVVLLDRTDRNAARLHPALGLDSRQGGPGELNDLLTAEYGAGLRVLVLGQTQDICRGRRGGWAWCGVLVHPETVEMSDGVERTAWLRLGVCVWEFVAEELDETMKALLRDDELYLG</sequence>
<evidence type="ECO:0000313" key="3">
    <source>
        <dbReference type="EnsemblFungi" id="EJT80743"/>
    </source>
</evidence>
<dbReference type="Pfam" id="PF06985">
    <property type="entry name" value="HET"/>
    <property type="match status" value="1"/>
</dbReference>
<evidence type="ECO:0000259" key="1">
    <source>
        <dbReference type="Pfam" id="PF06985"/>
    </source>
</evidence>
<dbReference type="PANTHER" id="PTHR24148">
    <property type="entry name" value="ANKYRIN REPEAT DOMAIN-CONTAINING PROTEIN 39 HOMOLOG-RELATED"/>
    <property type="match status" value="1"/>
</dbReference>
<reference evidence="2" key="3">
    <citation type="submission" date="2010-09" db="EMBL/GenBank/DDBJ databases">
        <title>Annotation of Gaeumannomyces graminis var. tritici R3-111a-1.</title>
        <authorList>
            <consortium name="The Broad Institute Genome Sequencing Platform"/>
            <person name="Ma L.-J."/>
            <person name="Dead R."/>
            <person name="Young S.K."/>
            <person name="Zeng Q."/>
            <person name="Gargeya S."/>
            <person name="Fitzgerald M."/>
            <person name="Haas B."/>
            <person name="Abouelleil A."/>
            <person name="Alvarado L."/>
            <person name="Arachchi H.M."/>
            <person name="Berlin A."/>
            <person name="Brown A."/>
            <person name="Chapman S.B."/>
            <person name="Chen Z."/>
            <person name="Dunbar C."/>
            <person name="Freedman E."/>
            <person name="Gearin G."/>
            <person name="Gellesch M."/>
            <person name="Goldberg J."/>
            <person name="Griggs A."/>
            <person name="Gujja S."/>
            <person name="Heiman D."/>
            <person name="Howarth C."/>
            <person name="Larson L."/>
            <person name="Lui A."/>
            <person name="MacDonald P.J.P."/>
            <person name="Mehta T."/>
            <person name="Montmayeur A."/>
            <person name="Murphy C."/>
            <person name="Neiman D."/>
            <person name="Pearson M."/>
            <person name="Priest M."/>
            <person name="Roberts A."/>
            <person name="Saif S."/>
            <person name="Shea T."/>
            <person name="Shenoy N."/>
            <person name="Sisk P."/>
            <person name="Stolte C."/>
            <person name="Sykes S."/>
            <person name="Yandava C."/>
            <person name="Wortman J."/>
            <person name="Nusbaum C."/>
            <person name="Birren B."/>
        </authorList>
    </citation>
    <scope>NUCLEOTIDE SEQUENCE</scope>
    <source>
        <strain evidence="2">R3-111a-1</strain>
    </source>
</reference>
<dbReference type="PANTHER" id="PTHR24148:SF64">
    <property type="entry name" value="HETEROKARYON INCOMPATIBILITY DOMAIN-CONTAINING PROTEIN"/>
    <property type="match status" value="1"/>
</dbReference>
<dbReference type="EMBL" id="GL385395">
    <property type="protein sequence ID" value="EJT80743.1"/>
    <property type="molecule type" value="Genomic_DNA"/>
</dbReference>
<dbReference type="OrthoDB" id="2157530at2759"/>
<organism evidence="2">
    <name type="scientific">Gaeumannomyces tritici (strain R3-111a-1)</name>
    <name type="common">Wheat and barley take-all root rot fungus</name>
    <name type="synonym">Gaeumannomyces graminis var. tritici</name>
    <dbReference type="NCBI Taxonomy" id="644352"/>
    <lineage>
        <taxon>Eukaryota</taxon>
        <taxon>Fungi</taxon>
        <taxon>Dikarya</taxon>
        <taxon>Ascomycota</taxon>
        <taxon>Pezizomycotina</taxon>
        <taxon>Sordariomycetes</taxon>
        <taxon>Sordariomycetidae</taxon>
        <taxon>Magnaporthales</taxon>
        <taxon>Magnaporthaceae</taxon>
        <taxon>Gaeumannomyces</taxon>
    </lineage>
</organism>
<dbReference type="AlphaFoldDB" id="J3NHK0"/>
<accession>J3NHK0</accession>
<reference evidence="3" key="4">
    <citation type="journal article" date="2015" name="G3 (Bethesda)">
        <title>Genome sequences of three phytopathogenic species of the Magnaporthaceae family of fungi.</title>
        <authorList>
            <person name="Okagaki L.H."/>
            <person name="Nunes C.C."/>
            <person name="Sailsbery J."/>
            <person name="Clay B."/>
            <person name="Brown D."/>
            <person name="John T."/>
            <person name="Oh Y."/>
            <person name="Young N."/>
            <person name="Fitzgerald M."/>
            <person name="Haas B.J."/>
            <person name="Zeng Q."/>
            <person name="Young S."/>
            <person name="Adiconis X."/>
            <person name="Fan L."/>
            <person name="Levin J.Z."/>
            <person name="Mitchell T.K."/>
            <person name="Okubara P.A."/>
            <person name="Farman M.L."/>
            <person name="Kohn L.M."/>
            <person name="Birren B."/>
            <person name="Ma L.-J."/>
            <person name="Dean R.A."/>
        </authorList>
    </citation>
    <scope>NUCLEOTIDE SEQUENCE</scope>
    <source>
        <strain evidence="3">R3-111a-1</strain>
    </source>
</reference>
<feature type="domain" description="Heterokaryon incompatibility" evidence="1">
    <location>
        <begin position="43"/>
        <end position="194"/>
    </location>
</feature>
<dbReference type="InterPro" id="IPR010730">
    <property type="entry name" value="HET"/>
</dbReference>
<evidence type="ECO:0000313" key="4">
    <source>
        <dbReference type="Proteomes" id="UP000006039"/>
    </source>
</evidence>
<reference evidence="2" key="2">
    <citation type="submission" date="2010-07" db="EMBL/GenBank/DDBJ databases">
        <authorList>
            <consortium name="The Broad Institute Genome Sequencing Platform"/>
            <consortium name="Broad Institute Genome Sequencing Center for Infectious Disease"/>
            <person name="Ma L.-J."/>
            <person name="Dead R."/>
            <person name="Young S."/>
            <person name="Zeng Q."/>
            <person name="Koehrsen M."/>
            <person name="Alvarado L."/>
            <person name="Berlin A."/>
            <person name="Chapman S.B."/>
            <person name="Chen Z."/>
            <person name="Freedman E."/>
            <person name="Gellesch M."/>
            <person name="Goldberg J."/>
            <person name="Griggs A."/>
            <person name="Gujja S."/>
            <person name="Heilman E.R."/>
            <person name="Heiman D."/>
            <person name="Hepburn T."/>
            <person name="Howarth C."/>
            <person name="Jen D."/>
            <person name="Larson L."/>
            <person name="Mehta T."/>
            <person name="Neiman D."/>
            <person name="Pearson M."/>
            <person name="Roberts A."/>
            <person name="Saif S."/>
            <person name="Shea T."/>
            <person name="Shenoy N."/>
            <person name="Sisk P."/>
            <person name="Stolte C."/>
            <person name="Sykes S."/>
            <person name="Walk T."/>
            <person name="White J."/>
            <person name="Yandava C."/>
            <person name="Haas B."/>
            <person name="Nusbaum C."/>
            <person name="Birren B."/>
        </authorList>
    </citation>
    <scope>NUCLEOTIDE SEQUENCE</scope>
    <source>
        <strain evidence="2">R3-111a-1</strain>
    </source>
</reference>
<dbReference type="HOGENOM" id="CLU_025795_0_0_1"/>
<dbReference type="STRING" id="644352.J3NHK0"/>
<reference evidence="4" key="1">
    <citation type="submission" date="2010-07" db="EMBL/GenBank/DDBJ databases">
        <title>The genome sequence of Gaeumannomyces graminis var. tritici strain R3-111a-1.</title>
        <authorList>
            <consortium name="The Broad Institute Genome Sequencing Platform"/>
            <person name="Ma L.-J."/>
            <person name="Dead R."/>
            <person name="Young S."/>
            <person name="Zeng Q."/>
            <person name="Koehrsen M."/>
            <person name="Alvarado L."/>
            <person name="Berlin A."/>
            <person name="Chapman S.B."/>
            <person name="Chen Z."/>
            <person name="Freedman E."/>
            <person name="Gellesch M."/>
            <person name="Goldberg J."/>
            <person name="Griggs A."/>
            <person name="Gujja S."/>
            <person name="Heilman E.R."/>
            <person name="Heiman D."/>
            <person name="Hepburn T."/>
            <person name="Howarth C."/>
            <person name="Jen D."/>
            <person name="Larson L."/>
            <person name="Mehta T."/>
            <person name="Neiman D."/>
            <person name="Pearson M."/>
            <person name="Roberts A."/>
            <person name="Saif S."/>
            <person name="Shea T."/>
            <person name="Shenoy N."/>
            <person name="Sisk P."/>
            <person name="Stolte C."/>
            <person name="Sykes S."/>
            <person name="Walk T."/>
            <person name="White J."/>
            <person name="Yandava C."/>
            <person name="Haas B."/>
            <person name="Nusbaum C."/>
            <person name="Birren B."/>
        </authorList>
    </citation>
    <scope>NUCLEOTIDE SEQUENCE [LARGE SCALE GENOMIC DNA]</scope>
    <source>
        <strain evidence="4">R3-111a-1</strain>
    </source>
</reference>
<proteinExistence type="predicted"/>
<dbReference type="VEuPathDB" id="FungiDB:GGTG_00737"/>
<dbReference type="Proteomes" id="UP000006039">
    <property type="component" value="Unassembled WGS sequence"/>
</dbReference>
<name>J3NHK0_GAET3</name>
<protein>
    <recommendedName>
        <fullName evidence="1">Heterokaryon incompatibility domain-containing protein</fullName>
    </recommendedName>
</protein>